<feature type="domain" description="Gamma tubulin complex component protein N-terminal" evidence="5">
    <location>
        <begin position="120"/>
        <end position="201"/>
    </location>
</feature>
<keyword evidence="1 4" id="KW-0963">Cytoplasm</keyword>
<dbReference type="Proteomes" id="UP001630127">
    <property type="component" value="Unassembled WGS sequence"/>
</dbReference>
<evidence type="ECO:0000313" key="6">
    <source>
        <dbReference type="EMBL" id="KAL3520455.1"/>
    </source>
</evidence>
<evidence type="ECO:0000256" key="2">
    <source>
        <dbReference type="ARBA" id="ARBA00022701"/>
    </source>
</evidence>
<sequence length="248" mass="27475">MPFRPRSGIDDDDSNGMVSCRMNWSLENGIDARGPTKEWGGVGQYISIKIVQGKEVTVAFQVDASMDLNFQFVESRSLSKNGLVNHAFAAAKAMAGNHVVTSLLEKTTHCANTAIPWNTGKWQQRYSIKDDIPSFLATAAETILTTGKYLNVMRECEHSFQVPAAENSKLTSVGSNHHYLECIKATYDYASAELLNLIKEKEKTTLLKRLNTLKDLEISHTVSDSNESEEQVSITGLETFSLSYKVSV</sequence>
<dbReference type="GO" id="GO:0005815">
    <property type="term" value="C:microtubule organizing center"/>
    <property type="evidence" value="ECO:0007669"/>
    <property type="project" value="UniProtKB-SubCell"/>
</dbReference>
<accession>A0ABD2ZQK0</accession>
<dbReference type="GO" id="GO:0005874">
    <property type="term" value="C:microtubule"/>
    <property type="evidence" value="ECO:0007669"/>
    <property type="project" value="UniProtKB-KW"/>
</dbReference>
<keyword evidence="2 4" id="KW-0493">Microtubule</keyword>
<evidence type="ECO:0000259" key="5">
    <source>
        <dbReference type="Pfam" id="PF17681"/>
    </source>
</evidence>
<dbReference type="InterPro" id="IPR041470">
    <property type="entry name" value="GCP_N"/>
</dbReference>
<dbReference type="PANTHER" id="PTHR19302">
    <property type="entry name" value="GAMMA TUBULIN COMPLEX PROTEIN"/>
    <property type="match status" value="1"/>
</dbReference>
<dbReference type="PANTHER" id="PTHR19302:SF13">
    <property type="entry name" value="GAMMA-TUBULIN COMPLEX COMPONENT 2"/>
    <property type="match status" value="1"/>
</dbReference>
<dbReference type="Pfam" id="PF17681">
    <property type="entry name" value="GCP_N_terminal"/>
    <property type="match status" value="1"/>
</dbReference>
<proteinExistence type="inferred from homology"/>
<evidence type="ECO:0000256" key="4">
    <source>
        <dbReference type="RuleBase" id="RU363050"/>
    </source>
</evidence>
<comment type="similarity">
    <text evidence="4">Belongs to the TUBGCP family.</text>
</comment>
<name>A0ABD2ZQK0_9GENT</name>
<protein>
    <recommendedName>
        <fullName evidence="4">Gamma-tubulin complex component</fullName>
    </recommendedName>
</protein>
<comment type="caution">
    <text evidence="6">The sequence shown here is derived from an EMBL/GenBank/DDBJ whole genome shotgun (WGS) entry which is preliminary data.</text>
</comment>
<evidence type="ECO:0000313" key="7">
    <source>
        <dbReference type="Proteomes" id="UP001630127"/>
    </source>
</evidence>
<organism evidence="6 7">
    <name type="scientific">Cinchona calisaya</name>
    <dbReference type="NCBI Taxonomy" id="153742"/>
    <lineage>
        <taxon>Eukaryota</taxon>
        <taxon>Viridiplantae</taxon>
        <taxon>Streptophyta</taxon>
        <taxon>Embryophyta</taxon>
        <taxon>Tracheophyta</taxon>
        <taxon>Spermatophyta</taxon>
        <taxon>Magnoliopsida</taxon>
        <taxon>eudicotyledons</taxon>
        <taxon>Gunneridae</taxon>
        <taxon>Pentapetalae</taxon>
        <taxon>asterids</taxon>
        <taxon>lamiids</taxon>
        <taxon>Gentianales</taxon>
        <taxon>Rubiaceae</taxon>
        <taxon>Cinchonoideae</taxon>
        <taxon>Cinchoneae</taxon>
        <taxon>Cinchona</taxon>
    </lineage>
</organism>
<gene>
    <name evidence="6" type="ORF">ACH5RR_018604</name>
</gene>
<dbReference type="AlphaFoldDB" id="A0ABD2ZQK0"/>
<dbReference type="EMBL" id="JBJUIK010000008">
    <property type="protein sequence ID" value="KAL3520455.1"/>
    <property type="molecule type" value="Genomic_DNA"/>
</dbReference>
<comment type="function">
    <text evidence="4">Component of the gamma-tubulin ring complex (gTuRC) which mediates microtubule nucleation.</text>
</comment>
<keyword evidence="7" id="KW-1185">Reference proteome</keyword>
<evidence type="ECO:0000256" key="3">
    <source>
        <dbReference type="ARBA" id="ARBA00023212"/>
    </source>
</evidence>
<dbReference type="InterPro" id="IPR007259">
    <property type="entry name" value="GCP"/>
</dbReference>
<evidence type="ECO:0000256" key="1">
    <source>
        <dbReference type="ARBA" id="ARBA00022490"/>
    </source>
</evidence>
<keyword evidence="3 4" id="KW-0206">Cytoskeleton</keyword>
<reference evidence="6 7" key="1">
    <citation type="submission" date="2024-11" db="EMBL/GenBank/DDBJ databases">
        <title>A near-complete genome assembly of Cinchona calisaya.</title>
        <authorList>
            <person name="Lian D.C."/>
            <person name="Zhao X.W."/>
            <person name="Wei L."/>
        </authorList>
    </citation>
    <scope>NUCLEOTIDE SEQUENCE [LARGE SCALE GENOMIC DNA]</scope>
    <source>
        <tissue evidence="6">Nenye</tissue>
    </source>
</reference>
<comment type="subcellular location">
    <subcellularLocation>
        <location evidence="4">Cytoplasm</location>
        <location evidence="4">Cytoskeleton</location>
        <location evidence="4">Microtubule organizing center</location>
    </subcellularLocation>
</comment>